<dbReference type="CDD" id="cd06170">
    <property type="entry name" value="LuxR_C_like"/>
    <property type="match status" value="1"/>
</dbReference>
<dbReference type="InterPro" id="IPR013767">
    <property type="entry name" value="PAS_fold"/>
</dbReference>
<dbReference type="OrthoDB" id="46486at2"/>
<evidence type="ECO:0000256" key="4">
    <source>
        <dbReference type="SAM" id="MobiDB-lite"/>
    </source>
</evidence>
<dbReference type="Gene3D" id="1.10.10.10">
    <property type="entry name" value="Winged helix-like DNA-binding domain superfamily/Winged helix DNA-binding domain"/>
    <property type="match status" value="1"/>
</dbReference>
<dbReference type="Pfam" id="PF00196">
    <property type="entry name" value="GerE"/>
    <property type="match status" value="1"/>
</dbReference>
<keyword evidence="1" id="KW-0805">Transcription regulation</keyword>
<dbReference type="Gene3D" id="3.30.450.20">
    <property type="entry name" value="PAS domain"/>
    <property type="match status" value="1"/>
</dbReference>
<evidence type="ECO:0000256" key="3">
    <source>
        <dbReference type="ARBA" id="ARBA00023163"/>
    </source>
</evidence>
<protein>
    <submittedName>
        <fullName evidence="6">PAS domain-containing protein</fullName>
    </submittedName>
</protein>
<dbReference type="InterPro" id="IPR036388">
    <property type="entry name" value="WH-like_DNA-bd_sf"/>
</dbReference>
<evidence type="ECO:0000256" key="2">
    <source>
        <dbReference type="ARBA" id="ARBA00023125"/>
    </source>
</evidence>
<dbReference type="EMBL" id="RBAM01000001">
    <property type="protein sequence ID" value="RKN77726.1"/>
    <property type="molecule type" value="Genomic_DNA"/>
</dbReference>
<dbReference type="SMART" id="SM00421">
    <property type="entry name" value="HTH_LUXR"/>
    <property type="match status" value="1"/>
</dbReference>
<dbReference type="PANTHER" id="PTHR44688">
    <property type="entry name" value="DNA-BINDING TRANSCRIPTIONAL ACTIVATOR DEVR_DOSR"/>
    <property type="match status" value="1"/>
</dbReference>
<dbReference type="InterPro" id="IPR016032">
    <property type="entry name" value="Sig_transdc_resp-reg_C-effctor"/>
</dbReference>
<dbReference type="Pfam" id="PF00989">
    <property type="entry name" value="PAS"/>
    <property type="match status" value="1"/>
</dbReference>
<proteinExistence type="predicted"/>
<dbReference type="InterPro" id="IPR000792">
    <property type="entry name" value="Tscrpt_reg_LuxR_C"/>
</dbReference>
<evidence type="ECO:0000313" key="6">
    <source>
        <dbReference type="EMBL" id="RKN77726.1"/>
    </source>
</evidence>
<dbReference type="AlphaFoldDB" id="A0A3B0C3A9"/>
<evidence type="ECO:0000313" key="7">
    <source>
        <dbReference type="Proteomes" id="UP000270343"/>
    </source>
</evidence>
<dbReference type="InterPro" id="IPR035965">
    <property type="entry name" value="PAS-like_dom_sf"/>
</dbReference>
<dbReference type="SUPFAM" id="SSF55785">
    <property type="entry name" value="PYP-like sensor domain (PAS domain)"/>
    <property type="match status" value="1"/>
</dbReference>
<comment type="caution">
    <text evidence="6">The sequence shown here is derived from an EMBL/GenBank/DDBJ whole genome shotgun (WGS) entry which is preliminary data.</text>
</comment>
<dbReference type="GO" id="GO:0006355">
    <property type="term" value="P:regulation of DNA-templated transcription"/>
    <property type="evidence" value="ECO:0007669"/>
    <property type="project" value="InterPro"/>
</dbReference>
<dbReference type="PANTHER" id="PTHR44688:SF16">
    <property type="entry name" value="DNA-BINDING TRANSCRIPTIONAL ACTIVATOR DEVR_DOSR"/>
    <property type="match status" value="1"/>
</dbReference>
<keyword evidence="3" id="KW-0804">Transcription</keyword>
<reference evidence="6 7" key="1">
    <citation type="journal article" date="2015" name="Antonie Van Leeuwenhoek">
        <title>Streptomyces klenkii sp. nov., isolated from deep marine sediment.</title>
        <authorList>
            <person name="Veyisoglu A."/>
            <person name="Sahin N."/>
        </authorList>
    </citation>
    <scope>NUCLEOTIDE SEQUENCE [LARGE SCALE GENOMIC DNA]</scope>
    <source>
        <strain evidence="6 7">KCTC 29202</strain>
    </source>
</reference>
<dbReference type="GO" id="GO:0003677">
    <property type="term" value="F:DNA binding"/>
    <property type="evidence" value="ECO:0007669"/>
    <property type="project" value="UniProtKB-KW"/>
</dbReference>
<sequence length="240" mass="25862">MTCAEDEAASAAVWRGRFVSLLDRVPVPLAISDAYGNITGVNPAFAAVWSLQPGTVEGRMLLDLFTPTNEKQLHRLDEALRAGRRSRYPVEVCWAVRGAIHHGQVTVEPVSDPLDGHPHLLVTLRPEGERTGPSRHATARPDGPEGAEQEFAHLVLSAQEARILPLVAAGATTSVMARTVGISVDGINYHLTRLCRRLEVPNRPALVARAYVLGLLDPAAWPPRVMPPAAPRGGPATGRR</sequence>
<accession>A0A3B0C3A9</accession>
<dbReference type="Proteomes" id="UP000270343">
    <property type="component" value="Unassembled WGS sequence"/>
</dbReference>
<dbReference type="InterPro" id="IPR000014">
    <property type="entry name" value="PAS"/>
</dbReference>
<feature type="region of interest" description="Disordered" evidence="4">
    <location>
        <begin position="126"/>
        <end position="146"/>
    </location>
</feature>
<keyword evidence="2" id="KW-0238">DNA-binding</keyword>
<dbReference type="RefSeq" id="WP_120753343.1">
    <property type="nucleotide sequence ID" value="NZ_RBAM01000001.1"/>
</dbReference>
<gene>
    <name evidence="6" type="ORF">D7231_03285</name>
</gene>
<evidence type="ECO:0000256" key="1">
    <source>
        <dbReference type="ARBA" id="ARBA00023015"/>
    </source>
</evidence>
<feature type="domain" description="HTH luxR-type" evidence="5">
    <location>
        <begin position="149"/>
        <end position="214"/>
    </location>
</feature>
<keyword evidence="7" id="KW-1185">Reference proteome</keyword>
<dbReference type="CDD" id="cd00130">
    <property type="entry name" value="PAS"/>
    <property type="match status" value="1"/>
</dbReference>
<dbReference type="SUPFAM" id="SSF46894">
    <property type="entry name" value="C-terminal effector domain of the bipartite response regulators"/>
    <property type="match status" value="1"/>
</dbReference>
<organism evidence="6 7">
    <name type="scientific">Streptomyces klenkii</name>
    <dbReference type="NCBI Taxonomy" id="1420899"/>
    <lineage>
        <taxon>Bacteria</taxon>
        <taxon>Bacillati</taxon>
        <taxon>Actinomycetota</taxon>
        <taxon>Actinomycetes</taxon>
        <taxon>Kitasatosporales</taxon>
        <taxon>Streptomycetaceae</taxon>
        <taxon>Streptomyces</taxon>
    </lineage>
</organism>
<name>A0A3B0C3A9_9ACTN</name>
<evidence type="ECO:0000259" key="5">
    <source>
        <dbReference type="PROSITE" id="PS50043"/>
    </source>
</evidence>
<dbReference type="PROSITE" id="PS50043">
    <property type="entry name" value="HTH_LUXR_2"/>
    <property type="match status" value="1"/>
</dbReference>
<dbReference type="NCBIfam" id="TIGR00229">
    <property type="entry name" value="sensory_box"/>
    <property type="match status" value="1"/>
</dbReference>